<feature type="region of interest" description="Disordered" evidence="1">
    <location>
        <begin position="1"/>
        <end position="58"/>
    </location>
</feature>
<dbReference type="GO" id="GO:0016853">
    <property type="term" value="F:isomerase activity"/>
    <property type="evidence" value="ECO:0007669"/>
    <property type="project" value="UniProtKB-KW"/>
</dbReference>
<keyword evidence="2" id="KW-0413">Isomerase</keyword>
<proteinExistence type="predicted"/>
<keyword evidence="3" id="KW-1185">Reference proteome</keyword>
<dbReference type="Proteomes" id="UP000031982">
    <property type="component" value="Unassembled WGS sequence"/>
</dbReference>
<protein>
    <submittedName>
        <fullName evidence="2">Ribose 5-phosphate isomerase B</fullName>
    </submittedName>
</protein>
<organism evidence="2 3">
    <name type="scientific">Bacillus badius</name>
    <dbReference type="NCBI Taxonomy" id="1455"/>
    <lineage>
        <taxon>Bacteria</taxon>
        <taxon>Bacillati</taxon>
        <taxon>Bacillota</taxon>
        <taxon>Bacilli</taxon>
        <taxon>Bacillales</taxon>
        <taxon>Bacillaceae</taxon>
        <taxon>Pseudobacillus</taxon>
    </lineage>
</organism>
<dbReference type="EMBL" id="JXLP01000014">
    <property type="protein sequence ID" value="KIL77392.1"/>
    <property type="molecule type" value="Genomic_DNA"/>
</dbReference>
<comment type="caution">
    <text evidence="2">The sequence shown here is derived from an EMBL/GenBank/DDBJ whole genome shotgun (WGS) entry which is preliminary data.</text>
</comment>
<reference evidence="2 3" key="1">
    <citation type="submission" date="2015-01" db="EMBL/GenBank/DDBJ databases">
        <title>Genome Assembly of Bacillus badius MTCC 1458.</title>
        <authorList>
            <person name="Verma A."/>
            <person name="Khatri I."/>
            <person name="Mual P."/>
            <person name="Subramanian S."/>
            <person name="Krishnamurthi S."/>
        </authorList>
    </citation>
    <scope>NUCLEOTIDE SEQUENCE [LARGE SCALE GENOMIC DNA]</scope>
    <source>
        <strain evidence="2 3">MTCC 1458</strain>
    </source>
</reference>
<accession>A0ABR5ARK0</accession>
<evidence type="ECO:0000313" key="3">
    <source>
        <dbReference type="Proteomes" id="UP000031982"/>
    </source>
</evidence>
<sequence>MHLIGMEGAKTPAGSAGQARPRRSFGAEEAHRPPRGKRSAWNGKQQPSSAGKPKKTAGILSVFLSSAIGQPV</sequence>
<evidence type="ECO:0000256" key="1">
    <source>
        <dbReference type="SAM" id="MobiDB-lite"/>
    </source>
</evidence>
<gene>
    <name evidence="2" type="ORF">SD77_1378</name>
</gene>
<name>A0ABR5ARK0_BACBA</name>
<evidence type="ECO:0000313" key="2">
    <source>
        <dbReference type="EMBL" id="KIL77392.1"/>
    </source>
</evidence>